<dbReference type="Proteomes" id="UP000587396">
    <property type="component" value="Unassembled WGS sequence"/>
</dbReference>
<feature type="domain" description="ArsA/GET3 Anion-transporting ATPase-like" evidence="9">
    <location>
        <begin position="1"/>
        <end position="302"/>
    </location>
</feature>
<evidence type="ECO:0000256" key="3">
    <source>
        <dbReference type="ARBA" id="ARBA00022840"/>
    </source>
</evidence>
<evidence type="ECO:0000313" key="11">
    <source>
        <dbReference type="EMBL" id="MBC2890422.1"/>
    </source>
</evidence>
<dbReference type="Pfam" id="PF02374">
    <property type="entry name" value="ArsA_ATPase"/>
    <property type="match status" value="1"/>
</dbReference>
<accession>A0A842JDU3</accession>
<evidence type="ECO:0000256" key="7">
    <source>
        <dbReference type="ARBA" id="ARBA00059736"/>
    </source>
</evidence>
<dbReference type="InterPro" id="IPR040612">
    <property type="entry name" value="ArsA_HSP20-like"/>
</dbReference>
<dbReference type="SUPFAM" id="SSF52540">
    <property type="entry name" value="P-loop containing nucleoside triphosphate hydrolases"/>
    <property type="match status" value="1"/>
</dbReference>
<dbReference type="InterPro" id="IPR027417">
    <property type="entry name" value="P-loop_NTPase"/>
</dbReference>
<sequence length="392" mass="42791">MRVVLYTGKGGVGKTCVAAATALRLAEQGRRVLVASTDAAHSLGDAFDRDIGSEAQKVADNLWALEIDPVVAGRAAWGGLQDYLRTLMTSHAESGIEADELLVFPGLEELFALLALLDIEEGGAYDVLVVDCAPTGETLSLLKYPERFGDFIERALPFKRKALKVGRPVIEGVMRIPLPQDALFDELSGLVDRLERLRALLTDTERVSLRIVTTAERIVVKEAKRAYAWLGLYGYHVDAVIVNRLYPEDALAGYFDRWTELQRTSLSEIGDAFADTAVLRLMLRQGELHGEPALREAAAELYVDIDPEAVLSPAGGLGLHASADGCELSLAAPFFDKRDLDLRQDGDDLVVSLANQTRRLPLPGHLRGRDVVGARYEDGTLVVTFEPEPSAR</sequence>
<evidence type="ECO:0000259" key="9">
    <source>
        <dbReference type="Pfam" id="PF02374"/>
    </source>
</evidence>
<comment type="function">
    <text evidence="7">Anion-transporting ATPase. Catalyzes the extrusion of arsenite.</text>
</comment>
<dbReference type="GO" id="GO:0005524">
    <property type="term" value="F:ATP binding"/>
    <property type="evidence" value="ECO:0007669"/>
    <property type="project" value="UniProtKB-KW"/>
</dbReference>
<evidence type="ECO:0000256" key="5">
    <source>
        <dbReference type="ARBA" id="ARBA00022967"/>
    </source>
</evidence>
<keyword evidence="4" id="KW-0059">Arsenical resistance</keyword>
<dbReference type="EC" id="7.3.2.7" evidence="8"/>
<dbReference type="SUPFAM" id="SSF49764">
    <property type="entry name" value="HSP20-like chaperones"/>
    <property type="match status" value="1"/>
</dbReference>
<dbReference type="AlphaFoldDB" id="A0A842JDU3"/>
<dbReference type="PANTHER" id="PTHR10803:SF3">
    <property type="entry name" value="ATPASE GET3"/>
    <property type="match status" value="1"/>
</dbReference>
<organism evidence="11 12">
    <name type="scientific">Gordonibacter massiliensis</name>
    <name type="common">ex Traore et al. 2017</name>
    <dbReference type="NCBI Taxonomy" id="1841863"/>
    <lineage>
        <taxon>Bacteria</taxon>
        <taxon>Bacillati</taxon>
        <taxon>Actinomycetota</taxon>
        <taxon>Coriobacteriia</taxon>
        <taxon>Eggerthellales</taxon>
        <taxon>Eggerthellaceae</taxon>
        <taxon>Gordonibacter</taxon>
    </lineage>
</organism>
<evidence type="ECO:0000256" key="1">
    <source>
        <dbReference type="ARBA" id="ARBA00011040"/>
    </source>
</evidence>
<evidence type="ECO:0000256" key="8">
    <source>
        <dbReference type="ARBA" id="ARBA00066752"/>
    </source>
</evidence>
<dbReference type="Gene3D" id="3.40.50.300">
    <property type="entry name" value="P-loop containing nucleotide triphosphate hydrolases"/>
    <property type="match status" value="1"/>
</dbReference>
<dbReference type="GO" id="GO:0015446">
    <property type="term" value="F:ATPase-coupled arsenite transmembrane transporter activity"/>
    <property type="evidence" value="ECO:0007669"/>
    <property type="project" value="UniProtKB-EC"/>
</dbReference>
<gene>
    <name evidence="11" type="ORF">H7313_13895</name>
</gene>
<name>A0A842JDU3_9ACTN</name>
<dbReference type="Gene3D" id="2.60.40.790">
    <property type="match status" value="1"/>
</dbReference>
<dbReference type="Pfam" id="PF17886">
    <property type="entry name" value="ArsA_HSP20"/>
    <property type="match status" value="1"/>
</dbReference>
<reference evidence="11 12" key="1">
    <citation type="submission" date="2020-08" db="EMBL/GenBank/DDBJ databases">
        <authorList>
            <person name="Liu C."/>
            <person name="Sun Q."/>
        </authorList>
    </citation>
    <scope>NUCLEOTIDE SEQUENCE [LARGE SCALE GENOMIC DNA]</scope>
    <source>
        <strain evidence="11 12">N22</strain>
    </source>
</reference>
<dbReference type="InterPro" id="IPR016300">
    <property type="entry name" value="ATPase_ArsA/GET3"/>
</dbReference>
<evidence type="ECO:0000259" key="10">
    <source>
        <dbReference type="Pfam" id="PF17886"/>
    </source>
</evidence>
<dbReference type="GO" id="GO:0016887">
    <property type="term" value="F:ATP hydrolysis activity"/>
    <property type="evidence" value="ECO:0007669"/>
    <property type="project" value="InterPro"/>
</dbReference>
<dbReference type="FunFam" id="3.40.50.300:FF:001801">
    <property type="entry name" value="Putative arsenical pump-driving ATPase"/>
    <property type="match status" value="1"/>
</dbReference>
<dbReference type="CDD" id="cd02035">
    <property type="entry name" value="ArsA"/>
    <property type="match status" value="1"/>
</dbReference>
<dbReference type="PANTHER" id="PTHR10803">
    <property type="entry name" value="ARSENICAL PUMP-DRIVING ATPASE ARSENITE-TRANSLOCATING ATPASE"/>
    <property type="match status" value="1"/>
</dbReference>
<dbReference type="RefSeq" id="WP_185906129.1">
    <property type="nucleotide sequence ID" value="NZ_JACMSE010000013.1"/>
</dbReference>
<evidence type="ECO:0000256" key="4">
    <source>
        <dbReference type="ARBA" id="ARBA00022849"/>
    </source>
</evidence>
<comment type="caution">
    <text evidence="11">The sequence shown here is derived from an EMBL/GenBank/DDBJ whole genome shotgun (WGS) entry which is preliminary data.</text>
</comment>
<evidence type="ECO:0000256" key="2">
    <source>
        <dbReference type="ARBA" id="ARBA00022741"/>
    </source>
</evidence>
<comment type="catalytic activity">
    <reaction evidence="6">
        <text>arsenite(in) + ATP + H2O = arsenite(out) + ADP + phosphate + H(+)</text>
        <dbReference type="Rhea" id="RHEA:11348"/>
        <dbReference type="ChEBI" id="CHEBI:15377"/>
        <dbReference type="ChEBI" id="CHEBI:15378"/>
        <dbReference type="ChEBI" id="CHEBI:29242"/>
        <dbReference type="ChEBI" id="CHEBI:30616"/>
        <dbReference type="ChEBI" id="CHEBI:43474"/>
        <dbReference type="ChEBI" id="CHEBI:456216"/>
        <dbReference type="EC" id="7.3.2.7"/>
    </reaction>
</comment>
<feature type="domain" description="ArsA HSP20-like" evidence="10">
    <location>
        <begin position="324"/>
        <end position="385"/>
    </location>
</feature>
<proteinExistence type="inferred from homology"/>
<keyword evidence="3" id="KW-0067">ATP-binding</keyword>
<dbReference type="CDD" id="cd06464">
    <property type="entry name" value="ACD_sHsps-like"/>
    <property type="match status" value="1"/>
</dbReference>
<evidence type="ECO:0000313" key="12">
    <source>
        <dbReference type="Proteomes" id="UP000587396"/>
    </source>
</evidence>
<comment type="similarity">
    <text evidence="1">Belongs to the arsA ATPase family.</text>
</comment>
<dbReference type="EMBL" id="JACMSE010000013">
    <property type="protein sequence ID" value="MBC2890422.1"/>
    <property type="molecule type" value="Genomic_DNA"/>
</dbReference>
<dbReference type="NCBIfam" id="TIGR00345">
    <property type="entry name" value="GET3_arsA_TRC40"/>
    <property type="match status" value="1"/>
</dbReference>
<dbReference type="InterPro" id="IPR008978">
    <property type="entry name" value="HSP20-like_chaperone"/>
</dbReference>
<keyword evidence="12" id="KW-1185">Reference proteome</keyword>
<protein>
    <recommendedName>
        <fullName evidence="8">arsenite-transporting ATPase</fullName>
        <ecNumber evidence="8">7.3.2.7</ecNumber>
    </recommendedName>
</protein>
<dbReference type="InterPro" id="IPR025723">
    <property type="entry name" value="ArsA/GET3_ATPase-like"/>
</dbReference>
<evidence type="ECO:0000256" key="6">
    <source>
        <dbReference type="ARBA" id="ARBA00052296"/>
    </source>
</evidence>
<keyword evidence="5" id="KW-1278">Translocase</keyword>
<keyword evidence="2" id="KW-0547">Nucleotide-binding</keyword>